<dbReference type="AlphaFoldDB" id="A0A2S0I1J6"/>
<sequence>MKQRPDRVLSLARQRGASAVFLLLLIGAVAALAAYASDGTRMTADAAQLKRATDAAALASAAAYAKSRDADIQDIAERYVAVNLGMDRAQLGRALSVRAETITKNDMPGTRVTATFEAASMLSQTPDQAVTVASAAVSRQRSLEVALALPNSLGEDANNLAALRRLGKSFAARLLEDADSAWLALVPYSQAVSVYDPEQSNRIRTWSKPGALNPVELTSLFRSGYAGLADRRIPDRRANLLCMYRGLNRGDNYFWTQPPAGQFGVYYRHDLPDNGSPGAPPIRWIGPNPDFGQANGVNDTRWMVADRGCPHAALLPLTNDQGKIGERLDEMSTRFNTNHAIAMGWAAMALAPAFRGGAGWGLEDDLPRDFDDGTGDRVKAIVFLVNSTGQRWFDTDSYNAYVGQKIDGDSDEGGGDDNVVTERFSRLCSSFRARGLKFYLIVTGNDEATDEDGQIRSASDFRRIAGPGLAVCAEKGSDQIYLSGKDFTASEGRIQSRLDDIVDELRQLAALTTLVE</sequence>
<protein>
    <recommendedName>
        <fullName evidence="3">Flp pilus assembly protein TadG</fullName>
    </recommendedName>
</protein>
<proteinExistence type="predicted"/>
<dbReference type="OrthoDB" id="8624254at2"/>
<dbReference type="RefSeq" id="WP_105237006.1">
    <property type="nucleotide sequence ID" value="NZ_CP023270.1"/>
</dbReference>
<organism evidence="1 2">
    <name type="scientific">Achromobacter spanius</name>
    <dbReference type="NCBI Taxonomy" id="217203"/>
    <lineage>
        <taxon>Bacteria</taxon>
        <taxon>Pseudomonadati</taxon>
        <taxon>Pseudomonadota</taxon>
        <taxon>Betaproteobacteria</taxon>
        <taxon>Burkholderiales</taxon>
        <taxon>Alcaligenaceae</taxon>
        <taxon>Achromobacter</taxon>
    </lineage>
</organism>
<dbReference type="EMBL" id="CP023270">
    <property type="protein sequence ID" value="AVJ25883.1"/>
    <property type="molecule type" value="Genomic_DNA"/>
</dbReference>
<keyword evidence="2" id="KW-1185">Reference proteome</keyword>
<evidence type="ECO:0008006" key="3">
    <source>
        <dbReference type="Google" id="ProtNLM"/>
    </source>
</evidence>
<name>A0A2S0I1J6_9BURK</name>
<evidence type="ECO:0000313" key="2">
    <source>
        <dbReference type="Proteomes" id="UP000239477"/>
    </source>
</evidence>
<evidence type="ECO:0000313" key="1">
    <source>
        <dbReference type="EMBL" id="AVJ25883.1"/>
    </source>
</evidence>
<accession>A0A2S0I1J6</accession>
<gene>
    <name evidence="1" type="ORF">CLM73_01420</name>
</gene>
<dbReference type="Proteomes" id="UP000239477">
    <property type="component" value="Chromosome"/>
</dbReference>
<reference evidence="1 2" key="1">
    <citation type="submission" date="2017-09" db="EMBL/GenBank/DDBJ databases">
        <title>Genomic, metabolic, and phenotypic characteristics of bacterial isolates from the natural microbiome of the model nematode Caenorhabditis elegans.</title>
        <authorList>
            <person name="Zimmermann J."/>
            <person name="Obeng N."/>
            <person name="Yang W."/>
            <person name="Obeng O."/>
            <person name="Kissoyan K."/>
            <person name="Pees B."/>
            <person name="Dirksen P."/>
            <person name="Hoppner M."/>
            <person name="Franke A."/>
            <person name="Rosenstiel P."/>
            <person name="Leippe M."/>
            <person name="Dierking K."/>
            <person name="Kaleta C."/>
            <person name="Schulenburg H."/>
        </authorList>
    </citation>
    <scope>NUCLEOTIDE SEQUENCE [LARGE SCALE GENOMIC DNA]</scope>
    <source>
        <strain evidence="1 2">MYb73</strain>
    </source>
</reference>